<feature type="compositionally biased region" description="Basic residues" evidence="1">
    <location>
        <begin position="155"/>
        <end position="174"/>
    </location>
</feature>
<feature type="compositionally biased region" description="Basic residues" evidence="1">
    <location>
        <begin position="182"/>
        <end position="192"/>
    </location>
</feature>
<evidence type="ECO:0000313" key="3">
    <source>
        <dbReference type="Proteomes" id="UP000018458"/>
    </source>
</evidence>
<name>E8LM37_SUCHY</name>
<evidence type="ECO:0000256" key="1">
    <source>
        <dbReference type="SAM" id="MobiDB-lite"/>
    </source>
</evidence>
<gene>
    <name evidence="2" type="ORF">HMPREF9444_01814</name>
</gene>
<accession>E8LM37</accession>
<keyword evidence="3" id="KW-1185">Reference proteome</keyword>
<dbReference type="eggNOG" id="ENOG502ZRMA">
    <property type="taxonomic scope" value="Bacteria"/>
</dbReference>
<comment type="caution">
    <text evidence="2">The sequence shown here is derived from an EMBL/GenBank/DDBJ whole genome shotgun (WGS) entry which is preliminary data.</text>
</comment>
<dbReference type="HOGENOM" id="CLU_625447_0_0_6"/>
<feature type="region of interest" description="Disordered" evidence="1">
    <location>
        <begin position="155"/>
        <end position="196"/>
    </location>
</feature>
<dbReference type="EMBL" id="AEVO01000124">
    <property type="protein sequence ID" value="EFY06418.1"/>
    <property type="molecule type" value="Genomic_DNA"/>
</dbReference>
<evidence type="ECO:0008006" key="4">
    <source>
        <dbReference type="Google" id="ProtNLM"/>
    </source>
</evidence>
<dbReference type="Proteomes" id="UP000018458">
    <property type="component" value="Unassembled WGS sequence"/>
</dbReference>
<sequence>MDKLLAEEQIEGLSYRGAGKLIQQSNHLKIAPGTIHDYVSQTGAFIRITADEERSAIFKASDYTEEGFLENIQEAQQRFGIIKLKAHPLATELAKVLGMFNTKLEADWLQMPKAKRPLQPQRVSSIAFLPTLECWDGKLPLAYICVDEVMVKKQKTMRKRSRKPQHQDRRKRKLTPRDRLRQKNQAKAKLRKERQERSEFAQKCTVSYTEDRPGVSTTSITVKWDGKLQLLIASSVKEGFKTLIAFLLHNGLINRHMVFFIDSAGVLKTQIDKYFSYCSYQINLDWYHVTEQIDSMIGRGTAGSHEERRAYRDAVKKALWYFNYKDALQYIDKLIAEHSTKERSVILQSAKNYINNKVTLFSCYAMRKYLGLPNSSNTIERYNGLTVSNRQKHRGCSWSNLGSNSQTLLSSTNLNKELDKLLKSANYEDYTIDLFKAA</sequence>
<reference evidence="2 3" key="1">
    <citation type="submission" date="2011-01" db="EMBL/GenBank/DDBJ databases">
        <authorList>
            <person name="Weinstock G."/>
            <person name="Sodergren E."/>
            <person name="Clifton S."/>
            <person name="Fulton L."/>
            <person name="Fulton B."/>
            <person name="Courtney L."/>
            <person name="Fronick C."/>
            <person name="Harrison M."/>
            <person name="Strong C."/>
            <person name="Farmer C."/>
            <person name="Delahaunty K."/>
            <person name="Markovic C."/>
            <person name="Hall O."/>
            <person name="Minx P."/>
            <person name="Tomlinson C."/>
            <person name="Mitreva M."/>
            <person name="Hou S."/>
            <person name="Chen J."/>
            <person name="Wollam A."/>
            <person name="Pepin K.H."/>
            <person name="Johnson M."/>
            <person name="Bhonagiri V."/>
            <person name="Zhang X."/>
            <person name="Suruliraj S."/>
            <person name="Warren W."/>
            <person name="Chinwalla A."/>
            <person name="Mardis E.R."/>
            <person name="Wilson R.K."/>
        </authorList>
    </citation>
    <scope>NUCLEOTIDE SEQUENCE [LARGE SCALE GENOMIC DNA]</scope>
    <source>
        <strain evidence="3">DSM 22608 / JCM 16073 / KCTC 15190 / YIT 12066</strain>
    </source>
</reference>
<proteinExistence type="predicted"/>
<evidence type="ECO:0000313" key="2">
    <source>
        <dbReference type="EMBL" id="EFY06418.1"/>
    </source>
</evidence>
<organism evidence="2 3">
    <name type="scientific">Succinatimonas hippei (strain DSM 22608 / JCM 16073 / KCTC 15190 / YIT 12066)</name>
    <dbReference type="NCBI Taxonomy" id="762983"/>
    <lineage>
        <taxon>Bacteria</taxon>
        <taxon>Pseudomonadati</taxon>
        <taxon>Pseudomonadota</taxon>
        <taxon>Gammaproteobacteria</taxon>
        <taxon>Aeromonadales</taxon>
        <taxon>Succinivibrionaceae</taxon>
        <taxon>Succinatimonas</taxon>
    </lineage>
</organism>
<dbReference type="AlphaFoldDB" id="E8LM37"/>
<protein>
    <recommendedName>
        <fullName evidence="4">ISKra4 family transposase</fullName>
    </recommendedName>
</protein>